<dbReference type="Proteomes" id="UP000789860">
    <property type="component" value="Unassembled WGS sequence"/>
</dbReference>
<gene>
    <name evidence="1" type="ORF">SCALOS_LOCUS10623</name>
</gene>
<dbReference type="EMBL" id="CAJVPM010040881">
    <property type="protein sequence ID" value="CAG8704585.1"/>
    <property type="molecule type" value="Genomic_DNA"/>
</dbReference>
<protein>
    <submittedName>
        <fullName evidence="1">10690_t:CDS:1</fullName>
    </submittedName>
</protein>
<accession>A0ACA9PDL2</accession>
<feature type="non-terminal residue" evidence="1">
    <location>
        <position position="1"/>
    </location>
</feature>
<proteinExistence type="predicted"/>
<sequence length="128" mass="14599">TSESSNYDIFESKIVTGVHFSPEESEESEKSACGMEKNKALFSDIAKKLILVNKEDKELLNSLLEECFPLFMSIFNNCKHHGFINITPKFPIYLTLNRTDNSSSEFRGHISILSMKYKSLPEISRISL</sequence>
<organism evidence="1 2">
    <name type="scientific">Scutellospora calospora</name>
    <dbReference type="NCBI Taxonomy" id="85575"/>
    <lineage>
        <taxon>Eukaryota</taxon>
        <taxon>Fungi</taxon>
        <taxon>Fungi incertae sedis</taxon>
        <taxon>Mucoromycota</taxon>
        <taxon>Glomeromycotina</taxon>
        <taxon>Glomeromycetes</taxon>
        <taxon>Diversisporales</taxon>
        <taxon>Gigasporaceae</taxon>
        <taxon>Scutellospora</taxon>
    </lineage>
</organism>
<evidence type="ECO:0000313" key="2">
    <source>
        <dbReference type="Proteomes" id="UP000789860"/>
    </source>
</evidence>
<reference evidence="1" key="1">
    <citation type="submission" date="2021-06" db="EMBL/GenBank/DDBJ databases">
        <authorList>
            <person name="Kallberg Y."/>
            <person name="Tangrot J."/>
            <person name="Rosling A."/>
        </authorList>
    </citation>
    <scope>NUCLEOTIDE SEQUENCE</scope>
    <source>
        <strain evidence="1">AU212A</strain>
    </source>
</reference>
<feature type="non-terminal residue" evidence="1">
    <location>
        <position position="128"/>
    </location>
</feature>
<name>A0ACA9PDL2_9GLOM</name>
<evidence type="ECO:0000313" key="1">
    <source>
        <dbReference type="EMBL" id="CAG8704585.1"/>
    </source>
</evidence>
<keyword evidence="2" id="KW-1185">Reference proteome</keyword>
<comment type="caution">
    <text evidence="1">The sequence shown here is derived from an EMBL/GenBank/DDBJ whole genome shotgun (WGS) entry which is preliminary data.</text>
</comment>